<keyword evidence="1" id="KW-0472">Membrane</keyword>
<keyword evidence="2" id="KW-0482">Metalloprotease</keyword>
<dbReference type="InterPro" id="IPR011397">
    <property type="entry name" value="YhfC"/>
</dbReference>
<reference evidence="2" key="1">
    <citation type="submission" date="2020-10" db="EMBL/GenBank/DDBJ databases">
        <authorList>
            <person name="Gilroy R."/>
        </authorList>
    </citation>
    <scope>NUCLEOTIDE SEQUENCE</scope>
    <source>
        <strain evidence="2">CHK178-757</strain>
    </source>
</reference>
<evidence type="ECO:0000313" key="3">
    <source>
        <dbReference type="Proteomes" id="UP000823927"/>
    </source>
</evidence>
<feature type="transmembrane region" description="Helical" evidence="1">
    <location>
        <begin position="218"/>
        <end position="239"/>
    </location>
</feature>
<dbReference type="Pfam" id="PF10086">
    <property type="entry name" value="YhfC"/>
    <property type="match status" value="1"/>
</dbReference>
<evidence type="ECO:0000256" key="1">
    <source>
        <dbReference type="SAM" id="Phobius"/>
    </source>
</evidence>
<reference evidence="2" key="2">
    <citation type="journal article" date="2021" name="PeerJ">
        <title>Extensive microbial diversity within the chicken gut microbiome revealed by metagenomics and culture.</title>
        <authorList>
            <person name="Gilroy R."/>
            <person name="Ravi A."/>
            <person name="Getino M."/>
            <person name="Pursley I."/>
            <person name="Horton D.L."/>
            <person name="Alikhan N.F."/>
            <person name="Baker D."/>
            <person name="Gharbi K."/>
            <person name="Hall N."/>
            <person name="Watson M."/>
            <person name="Adriaenssens E.M."/>
            <person name="Foster-Nyarko E."/>
            <person name="Jarju S."/>
            <person name="Secka A."/>
            <person name="Antonio M."/>
            <person name="Oren A."/>
            <person name="Chaudhuri R.R."/>
            <person name="La Ragione R."/>
            <person name="Hildebrand F."/>
            <person name="Pallen M.J."/>
        </authorList>
    </citation>
    <scope>NUCLEOTIDE SEQUENCE</scope>
    <source>
        <strain evidence="2">CHK178-757</strain>
    </source>
</reference>
<comment type="caution">
    <text evidence="2">The sequence shown here is derived from an EMBL/GenBank/DDBJ whole genome shotgun (WGS) entry which is preliminary data.</text>
</comment>
<feature type="transmembrane region" description="Helical" evidence="1">
    <location>
        <begin position="184"/>
        <end position="206"/>
    </location>
</feature>
<dbReference type="AlphaFoldDB" id="A0A9D1F727"/>
<dbReference type="EMBL" id="DVIT01000055">
    <property type="protein sequence ID" value="HIS48407.1"/>
    <property type="molecule type" value="Genomic_DNA"/>
</dbReference>
<organism evidence="2 3">
    <name type="scientific">Candidatus Scybalocola faecigallinarum</name>
    <dbReference type="NCBI Taxonomy" id="2840941"/>
    <lineage>
        <taxon>Bacteria</taxon>
        <taxon>Bacillati</taxon>
        <taxon>Bacillota</taxon>
        <taxon>Clostridia</taxon>
        <taxon>Lachnospirales</taxon>
        <taxon>Lachnospiraceae</taxon>
        <taxon>Lachnospiraceae incertae sedis</taxon>
        <taxon>Candidatus Scybalocola (ex Gilroy et al. 2021)</taxon>
    </lineage>
</organism>
<keyword evidence="2" id="KW-0645">Protease</keyword>
<sequence length="291" mass="32235">MPQTIPDGTMSLILLGVSYSIIIPLLLFIIFKKRFRAHVKPFFLGLLTYGAFSFCLVNIVNGLLLMFVDPTNFSTPLIFIYSLFTQIISVLIGQAGKYYSLRILKNDANPNKYAMRGDALVFGAGFGGLEMVLTVGMTMASYFSYATIMVNGQAESFMENLSGADLESVQNIFNLLATTTSSEYISLLLQGLAMFLFQLGSTLLVFRAVFGSGVNEKVYLRLAIIFHIIMIVPGCFVSSGIISSPWFQTVLMLVFSVAVLVYGYDKIKEYEKQHVADMVNAAKGKKTIHFK</sequence>
<gene>
    <name evidence="2" type="ORF">IAB46_12805</name>
</gene>
<feature type="transmembrane region" description="Helical" evidence="1">
    <location>
        <begin position="120"/>
        <end position="143"/>
    </location>
</feature>
<keyword evidence="1" id="KW-0812">Transmembrane</keyword>
<proteinExistence type="predicted"/>
<feature type="transmembrane region" description="Helical" evidence="1">
    <location>
        <begin position="245"/>
        <end position="264"/>
    </location>
</feature>
<feature type="transmembrane region" description="Helical" evidence="1">
    <location>
        <begin position="78"/>
        <end position="99"/>
    </location>
</feature>
<protein>
    <submittedName>
        <fullName evidence="2">YhfC family intramembrane metalloprotease</fullName>
    </submittedName>
</protein>
<evidence type="ECO:0000313" key="2">
    <source>
        <dbReference type="EMBL" id="HIS48407.1"/>
    </source>
</evidence>
<feature type="transmembrane region" description="Helical" evidence="1">
    <location>
        <begin position="12"/>
        <end position="31"/>
    </location>
</feature>
<keyword evidence="1" id="KW-1133">Transmembrane helix</keyword>
<dbReference type="GO" id="GO:0008237">
    <property type="term" value="F:metallopeptidase activity"/>
    <property type="evidence" value="ECO:0007669"/>
    <property type="project" value="UniProtKB-KW"/>
</dbReference>
<feature type="transmembrane region" description="Helical" evidence="1">
    <location>
        <begin position="43"/>
        <end position="66"/>
    </location>
</feature>
<keyword evidence="2" id="KW-0378">Hydrolase</keyword>
<dbReference type="Proteomes" id="UP000823927">
    <property type="component" value="Unassembled WGS sequence"/>
</dbReference>
<accession>A0A9D1F727</accession>
<name>A0A9D1F727_9FIRM</name>